<reference evidence="2" key="1">
    <citation type="submission" date="2016-10" db="EMBL/GenBank/DDBJ databases">
        <authorList>
            <person name="Varghese N."/>
            <person name="Submissions S."/>
        </authorList>
    </citation>
    <scope>NUCLEOTIDE SEQUENCE [LARGE SCALE GENOMIC DNA]</scope>
    <source>
        <strain evidence="2">DUS833</strain>
    </source>
</reference>
<dbReference type="Proteomes" id="UP000199365">
    <property type="component" value="Unassembled WGS sequence"/>
</dbReference>
<dbReference type="EMBL" id="FNKX01000001">
    <property type="protein sequence ID" value="SDQ29520.1"/>
    <property type="molecule type" value="Genomic_DNA"/>
</dbReference>
<keyword evidence="2" id="KW-1185">Reference proteome</keyword>
<dbReference type="RefSeq" id="WP_090800684.1">
    <property type="nucleotide sequence ID" value="NZ_FNKX01000001.1"/>
</dbReference>
<dbReference type="AlphaFoldDB" id="A0A1H0ZPX2"/>
<evidence type="ECO:0000313" key="2">
    <source>
        <dbReference type="Proteomes" id="UP000199365"/>
    </source>
</evidence>
<sequence length="226" mass="24654">MNSVSFIYKASLSGFEERKFESGVARWRYVAEKINGFGRLNEGWHFGEGVPATEDNVRDALSILKSGVAHGLWRVNAFPGVEGSVLVSFKHGEDLIEIEVENGAATCTHERGREEISFDESITVGEATEKLIGIAKQLCTFAPFTLSISMNSTVAGTEWLSSHRATAASPSSVPRVLRESQVASVRISERFTPPSLLIPPFTGDFATSPLRLLLPSKQPQTTIRAT</sequence>
<organism evidence="1 2">
    <name type="scientific">Paraburkholderia tuberum</name>
    <dbReference type="NCBI Taxonomy" id="157910"/>
    <lineage>
        <taxon>Bacteria</taxon>
        <taxon>Pseudomonadati</taxon>
        <taxon>Pseudomonadota</taxon>
        <taxon>Betaproteobacteria</taxon>
        <taxon>Burkholderiales</taxon>
        <taxon>Burkholderiaceae</taxon>
        <taxon>Paraburkholderia</taxon>
    </lineage>
</organism>
<protein>
    <submittedName>
        <fullName evidence="1">Uncharacterized protein</fullName>
    </submittedName>
</protein>
<dbReference type="STRING" id="157910.SAMN05445850_0155"/>
<proteinExistence type="predicted"/>
<name>A0A1H0ZPX2_9BURK</name>
<gene>
    <name evidence="1" type="ORF">SAMN05445850_0155</name>
</gene>
<evidence type="ECO:0000313" key="1">
    <source>
        <dbReference type="EMBL" id="SDQ29520.1"/>
    </source>
</evidence>
<accession>A0A1H0ZPX2</accession>